<reference evidence="3 4" key="2">
    <citation type="submission" date="2018-11" db="EMBL/GenBank/DDBJ databases">
        <authorList>
            <consortium name="Pathogen Informatics"/>
        </authorList>
    </citation>
    <scope>NUCLEOTIDE SEQUENCE [LARGE SCALE GENOMIC DNA]</scope>
</reference>
<feature type="compositionally biased region" description="Pro residues" evidence="1">
    <location>
        <begin position="133"/>
        <end position="148"/>
    </location>
</feature>
<evidence type="ECO:0000313" key="4">
    <source>
        <dbReference type="Proteomes" id="UP000267096"/>
    </source>
</evidence>
<dbReference type="Proteomes" id="UP000267096">
    <property type="component" value="Unassembled WGS sequence"/>
</dbReference>
<reference evidence="5" key="1">
    <citation type="submission" date="2017-02" db="UniProtKB">
        <authorList>
            <consortium name="WormBaseParasite"/>
        </authorList>
    </citation>
    <scope>IDENTIFICATION</scope>
</reference>
<name>A0A0M3JL04_ANISI</name>
<evidence type="ECO:0000256" key="2">
    <source>
        <dbReference type="SAM" id="Phobius"/>
    </source>
</evidence>
<evidence type="ECO:0000313" key="5">
    <source>
        <dbReference type="WBParaSite" id="ASIM_0000833101-mRNA-1"/>
    </source>
</evidence>
<keyword evidence="4" id="KW-1185">Reference proteome</keyword>
<feature type="compositionally biased region" description="Low complexity" evidence="1">
    <location>
        <begin position="149"/>
        <end position="170"/>
    </location>
</feature>
<keyword evidence="2" id="KW-0472">Membrane</keyword>
<evidence type="ECO:0000313" key="3">
    <source>
        <dbReference type="EMBL" id="VDK30777.1"/>
    </source>
</evidence>
<protein>
    <submittedName>
        <fullName evidence="5">MSP domain-containing protein</fullName>
    </submittedName>
</protein>
<feature type="region of interest" description="Disordered" evidence="1">
    <location>
        <begin position="130"/>
        <end position="170"/>
    </location>
</feature>
<gene>
    <name evidence="3" type="ORF">ASIM_LOCUS8086</name>
</gene>
<keyword evidence="2" id="KW-0812">Transmembrane</keyword>
<sequence>MKIVRADTNPLNGGDRLPLITYVKPGSSYSFDATNVKYSKANEQIHLNVTMCNGNEADAVTVNRSNTDTYEVSAETIERMMKTFNCSVKSRVKRNNENGNYSMTLIIYVDKNDTSMNITIVGYSIYPSATTTPPSPTPTSPSSPPTSPSPTSTHATTHASTAAPTTPAASSNGTGWIIAIVFIVLFALTLIAAV</sequence>
<proteinExistence type="predicted"/>
<dbReference type="AlphaFoldDB" id="A0A0M3JL04"/>
<dbReference type="WBParaSite" id="ASIM_0000833101-mRNA-1">
    <property type="protein sequence ID" value="ASIM_0000833101-mRNA-1"/>
    <property type="gene ID" value="ASIM_0000833101"/>
</dbReference>
<dbReference type="EMBL" id="UYRR01021043">
    <property type="protein sequence ID" value="VDK30777.1"/>
    <property type="molecule type" value="Genomic_DNA"/>
</dbReference>
<evidence type="ECO:0000256" key="1">
    <source>
        <dbReference type="SAM" id="MobiDB-lite"/>
    </source>
</evidence>
<feature type="transmembrane region" description="Helical" evidence="2">
    <location>
        <begin position="173"/>
        <end position="193"/>
    </location>
</feature>
<organism evidence="5">
    <name type="scientific">Anisakis simplex</name>
    <name type="common">Herring worm</name>
    <dbReference type="NCBI Taxonomy" id="6269"/>
    <lineage>
        <taxon>Eukaryota</taxon>
        <taxon>Metazoa</taxon>
        <taxon>Ecdysozoa</taxon>
        <taxon>Nematoda</taxon>
        <taxon>Chromadorea</taxon>
        <taxon>Rhabditida</taxon>
        <taxon>Spirurina</taxon>
        <taxon>Ascaridomorpha</taxon>
        <taxon>Ascaridoidea</taxon>
        <taxon>Anisakidae</taxon>
        <taxon>Anisakis</taxon>
        <taxon>Anisakis simplex complex</taxon>
    </lineage>
</organism>
<keyword evidence="2" id="KW-1133">Transmembrane helix</keyword>
<accession>A0A0M3JL04</accession>